<accession>A0ABN7AE92</accession>
<name>A0ABN7AE92_9HEMI</name>
<organism evidence="2 3">
    <name type="scientific">Nesidiocoris tenuis</name>
    <dbReference type="NCBI Taxonomy" id="355587"/>
    <lineage>
        <taxon>Eukaryota</taxon>
        <taxon>Metazoa</taxon>
        <taxon>Ecdysozoa</taxon>
        <taxon>Arthropoda</taxon>
        <taxon>Hexapoda</taxon>
        <taxon>Insecta</taxon>
        <taxon>Pterygota</taxon>
        <taxon>Neoptera</taxon>
        <taxon>Paraneoptera</taxon>
        <taxon>Hemiptera</taxon>
        <taxon>Heteroptera</taxon>
        <taxon>Panheteroptera</taxon>
        <taxon>Cimicomorpha</taxon>
        <taxon>Miridae</taxon>
        <taxon>Dicyphina</taxon>
        <taxon>Nesidiocoris</taxon>
    </lineage>
</organism>
<evidence type="ECO:0000256" key="1">
    <source>
        <dbReference type="SAM" id="MobiDB-lite"/>
    </source>
</evidence>
<evidence type="ECO:0000313" key="3">
    <source>
        <dbReference type="Proteomes" id="UP001307889"/>
    </source>
</evidence>
<dbReference type="Proteomes" id="UP001307889">
    <property type="component" value="Chromosome 2"/>
</dbReference>
<keyword evidence="3" id="KW-1185">Reference proteome</keyword>
<feature type="compositionally biased region" description="Basic residues" evidence="1">
    <location>
        <begin position="187"/>
        <end position="196"/>
    </location>
</feature>
<dbReference type="EMBL" id="AP028910">
    <property type="protein sequence ID" value="BES90595.1"/>
    <property type="molecule type" value="Genomic_DNA"/>
</dbReference>
<reference evidence="2 3" key="1">
    <citation type="submission" date="2023-09" db="EMBL/GenBank/DDBJ databases">
        <title>Nesidiocoris tenuis whole genome shotgun sequence.</title>
        <authorList>
            <person name="Shibata T."/>
            <person name="Shimoda M."/>
            <person name="Kobayashi T."/>
            <person name="Uehara T."/>
        </authorList>
    </citation>
    <scope>NUCLEOTIDE SEQUENCE [LARGE SCALE GENOMIC DNA]</scope>
    <source>
        <strain evidence="2 3">Japan</strain>
    </source>
</reference>
<feature type="region of interest" description="Disordered" evidence="1">
    <location>
        <begin position="177"/>
        <end position="208"/>
    </location>
</feature>
<protein>
    <submittedName>
        <fullName evidence="2">Uncharacterized protein</fullName>
    </submittedName>
</protein>
<proteinExistence type="predicted"/>
<gene>
    <name evidence="2" type="ORF">NTJ_03403</name>
</gene>
<evidence type="ECO:0000313" key="2">
    <source>
        <dbReference type="EMBL" id="BES90595.1"/>
    </source>
</evidence>
<sequence length="246" mass="27466">MVRLASAVSQSLSGSVYAGGGSLRVQPRVRKLSRKLLESILRQRRPRKIYILTTFIGKGGVASKRPLRSRSRPALPLIRARRLIRSPRAHGRHPSRPLSLTPRVSRSLSVPLSRLRIPALARTYIRLLLLLLLLSLLRADLSLPLYGDPLDFPSFGRHNLTSQFVLRFCPSRLFPPSRPLQLGPSSHMHRRRRRRPPGPSPCTSLTAFPNSTMPLSKYGSAANKLIHFGSTRPALPPAPQLFRPAT</sequence>